<dbReference type="InterPro" id="IPR036390">
    <property type="entry name" value="WH_DNA-bd_sf"/>
</dbReference>
<dbReference type="PANTHER" id="PTHR30346:SF17">
    <property type="entry name" value="LYSR FAMILY TRANSCRIPTIONAL REGULATOR"/>
    <property type="match status" value="1"/>
</dbReference>
<dbReference type="Gene3D" id="3.40.190.10">
    <property type="entry name" value="Periplasmic binding protein-like II"/>
    <property type="match status" value="2"/>
</dbReference>
<proteinExistence type="inferred from homology"/>
<protein>
    <recommendedName>
        <fullName evidence="5">HTH lysR-type domain-containing protein</fullName>
    </recommendedName>
</protein>
<dbReference type="PROSITE" id="PS50931">
    <property type="entry name" value="HTH_LYSR"/>
    <property type="match status" value="1"/>
</dbReference>
<dbReference type="AlphaFoldDB" id="A0A097GTZ8"/>
<reference evidence="6" key="1">
    <citation type="journal article" date="2014" name="Appl. Environ. Microbiol.">
        <title>Operon for biosynthesis of lipstatin, the Beta-lactone inhibitor of human pancreatic lipase.</title>
        <authorList>
            <person name="Bai T."/>
            <person name="Zhang D."/>
            <person name="Lin S."/>
            <person name="Long Q."/>
            <person name="Wang Y."/>
            <person name="Ou H."/>
            <person name="Kang Q."/>
            <person name="Deng Z."/>
            <person name="Liu W."/>
            <person name="Tao M."/>
        </authorList>
    </citation>
    <scope>NUCLEOTIDE SEQUENCE</scope>
    <source>
        <strain evidence="6">NRRL 15443</strain>
    </source>
</reference>
<dbReference type="SUPFAM" id="SSF46785">
    <property type="entry name" value="Winged helix' DNA-binding domain"/>
    <property type="match status" value="1"/>
</dbReference>
<dbReference type="Pfam" id="PF00126">
    <property type="entry name" value="HTH_1"/>
    <property type="match status" value="1"/>
</dbReference>
<keyword evidence="4" id="KW-0804">Transcription</keyword>
<accession>A0A097GTZ8</accession>
<feature type="domain" description="HTH lysR-type" evidence="5">
    <location>
        <begin position="1"/>
        <end position="58"/>
    </location>
</feature>
<organism evidence="6">
    <name type="scientific">Streptomyces toxytricini</name>
    <name type="common">Actinomyces toxytricini</name>
    <dbReference type="NCBI Taxonomy" id="67369"/>
    <lineage>
        <taxon>Bacteria</taxon>
        <taxon>Bacillati</taxon>
        <taxon>Actinomycetota</taxon>
        <taxon>Actinomycetes</taxon>
        <taxon>Kitasatosporales</taxon>
        <taxon>Streptomycetaceae</taxon>
        <taxon>Streptomyces</taxon>
    </lineage>
</organism>
<dbReference type="InterPro" id="IPR000847">
    <property type="entry name" value="LysR_HTH_N"/>
</dbReference>
<evidence type="ECO:0000259" key="5">
    <source>
        <dbReference type="PROSITE" id="PS50931"/>
    </source>
</evidence>
<dbReference type="FunFam" id="1.10.10.10:FF:000001">
    <property type="entry name" value="LysR family transcriptional regulator"/>
    <property type="match status" value="1"/>
</dbReference>
<dbReference type="GO" id="GO:0032993">
    <property type="term" value="C:protein-DNA complex"/>
    <property type="evidence" value="ECO:0007669"/>
    <property type="project" value="TreeGrafter"/>
</dbReference>
<dbReference type="PANTHER" id="PTHR30346">
    <property type="entry name" value="TRANSCRIPTIONAL DUAL REGULATOR HCAR-RELATED"/>
    <property type="match status" value="1"/>
</dbReference>
<evidence type="ECO:0000256" key="4">
    <source>
        <dbReference type="ARBA" id="ARBA00023163"/>
    </source>
</evidence>
<evidence type="ECO:0000256" key="3">
    <source>
        <dbReference type="ARBA" id="ARBA00023125"/>
    </source>
</evidence>
<name>A0A097GTZ8_STRT5</name>
<dbReference type="PRINTS" id="PR00039">
    <property type="entry name" value="HTHLYSR"/>
</dbReference>
<sequence>MELRHLRALDAVAAAGTVTAAAARLHITQPALSRTLAQLEARVGVRLVDRSSRRPALTAAGTTLLGHARAILAHLDAALADTREVSRPLRLGYTCAVLGQQTVPLLRSWRRTHPHVPLEVVRHDSSTAGLATGDADLAVLRTVPADRRIRTEALYTEGRVAALPDDDPLAGRDQVLLAELTAGRDLPLALWPETGTASPELWPAGRRPARTVEVRNVDEWLNLIAIGGAFGVGAAGTAESHGHPGVRFVPVADAPAATVYLARPAHPTHPRTDDFRAAVRDVVSGGGDGGDGRASGA</sequence>
<dbReference type="GO" id="GO:0003677">
    <property type="term" value="F:DNA binding"/>
    <property type="evidence" value="ECO:0007669"/>
    <property type="project" value="UniProtKB-KW"/>
</dbReference>
<dbReference type="SUPFAM" id="SSF53850">
    <property type="entry name" value="Periplasmic binding protein-like II"/>
    <property type="match status" value="1"/>
</dbReference>
<evidence type="ECO:0000256" key="2">
    <source>
        <dbReference type="ARBA" id="ARBA00023015"/>
    </source>
</evidence>
<evidence type="ECO:0000256" key="1">
    <source>
        <dbReference type="ARBA" id="ARBA00009437"/>
    </source>
</evidence>
<comment type="similarity">
    <text evidence="1">Belongs to the LysR transcriptional regulatory family.</text>
</comment>
<dbReference type="Pfam" id="PF03466">
    <property type="entry name" value="LysR_substrate"/>
    <property type="match status" value="1"/>
</dbReference>
<dbReference type="GO" id="GO:0003700">
    <property type="term" value="F:DNA-binding transcription factor activity"/>
    <property type="evidence" value="ECO:0007669"/>
    <property type="project" value="InterPro"/>
</dbReference>
<keyword evidence="2" id="KW-0805">Transcription regulation</keyword>
<keyword evidence="3" id="KW-0238">DNA-binding</keyword>
<evidence type="ECO:0000313" key="6">
    <source>
        <dbReference type="EMBL" id="AIT38308.1"/>
    </source>
</evidence>
<dbReference type="EMBL" id="KJ872771">
    <property type="protein sequence ID" value="AIT38308.1"/>
    <property type="molecule type" value="Genomic_DNA"/>
</dbReference>
<dbReference type="Gene3D" id="1.10.10.10">
    <property type="entry name" value="Winged helix-like DNA-binding domain superfamily/Winged helix DNA-binding domain"/>
    <property type="match status" value="1"/>
</dbReference>
<dbReference type="InterPro" id="IPR005119">
    <property type="entry name" value="LysR_subst-bd"/>
</dbReference>
<dbReference type="InterPro" id="IPR036388">
    <property type="entry name" value="WH-like_DNA-bd_sf"/>
</dbReference>